<evidence type="ECO:0000313" key="5">
    <source>
        <dbReference type="EMBL" id="PKA54711.1"/>
    </source>
</evidence>
<dbReference type="OrthoDB" id="411785at2759"/>
<accession>A0A2I0AGM9</accession>
<proteinExistence type="inferred from homology"/>
<dbReference type="EMBL" id="KZ451982">
    <property type="protein sequence ID" value="PKA54711.1"/>
    <property type="molecule type" value="Genomic_DNA"/>
</dbReference>
<dbReference type="Proteomes" id="UP000236161">
    <property type="component" value="Unassembled WGS sequence"/>
</dbReference>
<dbReference type="Pfam" id="PF08241">
    <property type="entry name" value="Methyltransf_11"/>
    <property type="match status" value="1"/>
</dbReference>
<evidence type="ECO:0000313" key="6">
    <source>
        <dbReference type="Proteomes" id="UP000236161"/>
    </source>
</evidence>
<sequence length="237" mass="26981">MTLGTSTGSHAYGEPSYWDHRYLQDPGPFDWYQKYKNLAPLFDLYINRSHRVLLVGSGNSTLGEGMVSDGYQDVVNIDISSVVVEAMQKKYHDKPELKYIKMDVRYMNAFESRSFDAVIDKGTLDSLMCGQNAQQNAKMMLEEVGRILKDNGVYILITYGDPSYRLNLLKDIRLWTITMHVIDRMEKNPEQKSWELTKPVPLSDDGNSVSQALGSTPEVHYIYVCMKVSSSNAEINK</sequence>
<evidence type="ECO:0000256" key="1">
    <source>
        <dbReference type="ARBA" id="ARBA00008361"/>
    </source>
</evidence>
<evidence type="ECO:0000259" key="4">
    <source>
        <dbReference type="Pfam" id="PF08241"/>
    </source>
</evidence>
<dbReference type="AlphaFoldDB" id="A0A2I0AGM9"/>
<dbReference type="PANTHER" id="PTHR12176:SF79">
    <property type="entry name" value="METHYLTRANSFERASE TYPE 11 DOMAIN-CONTAINING PROTEIN"/>
    <property type="match status" value="1"/>
</dbReference>
<dbReference type="GO" id="GO:0008757">
    <property type="term" value="F:S-adenosylmethionine-dependent methyltransferase activity"/>
    <property type="evidence" value="ECO:0007669"/>
    <property type="project" value="InterPro"/>
</dbReference>
<feature type="domain" description="Methyltransferase type 11" evidence="4">
    <location>
        <begin position="55"/>
        <end position="155"/>
    </location>
</feature>
<dbReference type="InterPro" id="IPR051419">
    <property type="entry name" value="Lys/N-term_MeTrsfase_sf"/>
</dbReference>
<comment type="similarity">
    <text evidence="1">Belongs to the methyltransferase superfamily.</text>
</comment>
<dbReference type="FunFam" id="3.40.50.150:FF:000224">
    <property type="entry name" value="S-adenosyl-L-methionine-dependent methyltransferases superfamily protein"/>
    <property type="match status" value="1"/>
</dbReference>
<reference evidence="5 6" key="1">
    <citation type="journal article" date="2017" name="Nature">
        <title>The Apostasia genome and the evolution of orchids.</title>
        <authorList>
            <person name="Zhang G.Q."/>
            <person name="Liu K.W."/>
            <person name="Li Z."/>
            <person name="Lohaus R."/>
            <person name="Hsiao Y.Y."/>
            <person name="Niu S.C."/>
            <person name="Wang J.Y."/>
            <person name="Lin Y.C."/>
            <person name="Xu Q."/>
            <person name="Chen L.J."/>
            <person name="Yoshida K."/>
            <person name="Fujiwara S."/>
            <person name="Wang Z.W."/>
            <person name="Zhang Y.Q."/>
            <person name="Mitsuda N."/>
            <person name="Wang M."/>
            <person name="Liu G.H."/>
            <person name="Pecoraro L."/>
            <person name="Huang H.X."/>
            <person name="Xiao X.J."/>
            <person name="Lin M."/>
            <person name="Wu X.Y."/>
            <person name="Wu W.L."/>
            <person name="Chen Y.Y."/>
            <person name="Chang S.B."/>
            <person name="Sakamoto S."/>
            <person name="Ohme-Takagi M."/>
            <person name="Yagi M."/>
            <person name="Zeng S.J."/>
            <person name="Shen C.Y."/>
            <person name="Yeh C.M."/>
            <person name="Luo Y.B."/>
            <person name="Tsai W.C."/>
            <person name="Van de Peer Y."/>
            <person name="Liu Z.J."/>
        </authorList>
    </citation>
    <scope>NUCLEOTIDE SEQUENCE [LARGE SCALE GENOMIC DNA]</scope>
    <source>
        <strain evidence="6">cv. Shenzhen</strain>
        <tissue evidence="5">Stem</tissue>
    </source>
</reference>
<name>A0A2I0AGM9_9ASPA</name>
<gene>
    <name evidence="5" type="ORF">AXF42_Ash000546</name>
</gene>
<dbReference type="CDD" id="cd02440">
    <property type="entry name" value="AdoMet_MTases"/>
    <property type="match status" value="1"/>
</dbReference>
<dbReference type="SUPFAM" id="SSF53335">
    <property type="entry name" value="S-adenosyl-L-methionine-dependent methyltransferases"/>
    <property type="match status" value="1"/>
</dbReference>
<keyword evidence="3" id="KW-0808">Transferase</keyword>
<dbReference type="InterPro" id="IPR013216">
    <property type="entry name" value="Methyltransf_11"/>
</dbReference>
<dbReference type="Gene3D" id="3.40.50.150">
    <property type="entry name" value="Vaccinia Virus protein VP39"/>
    <property type="match status" value="1"/>
</dbReference>
<dbReference type="InterPro" id="IPR029063">
    <property type="entry name" value="SAM-dependent_MTases_sf"/>
</dbReference>
<evidence type="ECO:0000256" key="2">
    <source>
        <dbReference type="ARBA" id="ARBA00022603"/>
    </source>
</evidence>
<dbReference type="PANTHER" id="PTHR12176">
    <property type="entry name" value="SAM-DEPENDENT METHYLTRANSFERASE SUPERFAMILY PROTEIN"/>
    <property type="match status" value="1"/>
</dbReference>
<protein>
    <recommendedName>
        <fullName evidence="4">Methyltransferase type 11 domain-containing protein</fullName>
    </recommendedName>
</protein>
<dbReference type="GO" id="GO:0032259">
    <property type="term" value="P:methylation"/>
    <property type="evidence" value="ECO:0007669"/>
    <property type="project" value="UniProtKB-KW"/>
</dbReference>
<keyword evidence="2" id="KW-0489">Methyltransferase</keyword>
<organism evidence="5 6">
    <name type="scientific">Apostasia shenzhenica</name>
    <dbReference type="NCBI Taxonomy" id="1088818"/>
    <lineage>
        <taxon>Eukaryota</taxon>
        <taxon>Viridiplantae</taxon>
        <taxon>Streptophyta</taxon>
        <taxon>Embryophyta</taxon>
        <taxon>Tracheophyta</taxon>
        <taxon>Spermatophyta</taxon>
        <taxon>Magnoliopsida</taxon>
        <taxon>Liliopsida</taxon>
        <taxon>Asparagales</taxon>
        <taxon>Orchidaceae</taxon>
        <taxon>Apostasioideae</taxon>
        <taxon>Apostasia</taxon>
    </lineage>
</organism>
<keyword evidence="6" id="KW-1185">Reference proteome</keyword>
<evidence type="ECO:0000256" key="3">
    <source>
        <dbReference type="ARBA" id="ARBA00022679"/>
    </source>
</evidence>